<dbReference type="STRING" id="578462.A0A0L0SN27"/>
<reference evidence="3 4" key="1">
    <citation type="submission" date="2009-11" db="EMBL/GenBank/DDBJ databases">
        <title>Annotation of Allomyces macrogynus ATCC 38327.</title>
        <authorList>
            <consortium name="The Broad Institute Genome Sequencing Platform"/>
            <person name="Russ C."/>
            <person name="Cuomo C."/>
            <person name="Burger G."/>
            <person name="Gray M.W."/>
            <person name="Holland P.W.H."/>
            <person name="King N."/>
            <person name="Lang F.B.F."/>
            <person name="Roger A.J."/>
            <person name="Ruiz-Trillo I."/>
            <person name="Young S.K."/>
            <person name="Zeng Q."/>
            <person name="Gargeya S."/>
            <person name="Fitzgerald M."/>
            <person name="Haas B."/>
            <person name="Abouelleil A."/>
            <person name="Alvarado L."/>
            <person name="Arachchi H.M."/>
            <person name="Berlin A."/>
            <person name="Chapman S.B."/>
            <person name="Gearin G."/>
            <person name="Goldberg J."/>
            <person name="Griggs A."/>
            <person name="Gujja S."/>
            <person name="Hansen M."/>
            <person name="Heiman D."/>
            <person name="Howarth C."/>
            <person name="Larimer J."/>
            <person name="Lui A."/>
            <person name="MacDonald P.J.P."/>
            <person name="McCowen C."/>
            <person name="Montmayeur A."/>
            <person name="Murphy C."/>
            <person name="Neiman D."/>
            <person name="Pearson M."/>
            <person name="Priest M."/>
            <person name="Roberts A."/>
            <person name="Saif S."/>
            <person name="Shea T."/>
            <person name="Sisk P."/>
            <person name="Stolte C."/>
            <person name="Sykes S."/>
            <person name="Wortman J."/>
            <person name="Nusbaum C."/>
            <person name="Birren B."/>
        </authorList>
    </citation>
    <scope>NUCLEOTIDE SEQUENCE [LARGE SCALE GENOMIC DNA]</scope>
    <source>
        <strain evidence="3 4">ATCC 38327</strain>
    </source>
</reference>
<feature type="compositionally biased region" description="Low complexity" evidence="1">
    <location>
        <begin position="390"/>
        <end position="402"/>
    </location>
</feature>
<dbReference type="eggNOG" id="KOG1032">
    <property type="taxonomic scope" value="Eukaryota"/>
</dbReference>
<dbReference type="GO" id="GO:0140268">
    <property type="term" value="C:endoplasmic reticulum-plasma membrane contact site"/>
    <property type="evidence" value="ECO:0007669"/>
    <property type="project" value="TreeGrafter"/>
</dbReference>
<dbReference type="InterPro" id="IPR051482">
    <property type="entry name" value="Cholesterol_transport"/>
</dbReference>
<sequence length="533" mass="56831">MDRVTTTTLADSAGARPRAGSAPTSPAIPPRRLPMRTDLLEPFPSLAVQSPGGHLTPAECPPSPALSASSATTSTSAAAAALSNRGRAKTIPVSMMSAAAHAASVAAHPSGSSSSDSDDVLVMHSVAPSSSTSSRRRARNDHRPEKCRQPGPTRADARRRHPARDPARGQQSKNAAFHALFKHLPPDEYLIEDFACALQKEILVQGRLYLTTKHLCFHSVIFGWVTSLVIPWAEMAALEKRSTALIFPNAIEVATSAQKYLFASFLFRELAYNLMAALWRKQCPNAPPLVLPPTTPNASETDDDSSRRQRRRHRFPTFHRRSRRHHQSDPNETLAAAGASISVDDDDDADDVMVSTSLPISRAESCESTAAGSSAKDVDGARPLLPPRRATVSSTGSGSDASSLRRAREAYVANDGGWGWDDRPPPAAAELGTVIEDSPVVAIPGGGARTARAQSDSSLCPPPNAVHDAQSLRNALSSADLDHSAVPAAAPAAATCRCRHYPTPVLSTTWPNLTPQQAFAYLYEDKDAFMTGS</sequence>
<feature type="region of interest" description="Disordered" evidence="1">
    <location>
        <begin position="358"/>
        <end position="406"/>
    </location>
</feature>
<dbReference type="CDD" id="cd13220">
    <property type="entry name" value="PH-GRAM_GRAMDC"/>
    <property type="match status" value="1"/>
</dbReference>
<dbReference type="AlphaFoldDB" id="A0A0L0SN27"/>
<dbReference type="GO" id="GO:0032934">
    <property type="term" value="F:sterol binding"/>
    <property type="evidence" value="ECO:0007669"/>
    <property type="project" value="TreeGrafter"/>
</dbReference>
<feature type="region of interest" description="Disordered" evidence="1">
    <location>
        <begin position="1"/>
        <end position="71"/>
    </location>
</feature>
<dbReference type="GO" id="GO:0032366">
    <property type="term" value="P:intracellular sterol transport"/>
    <property type="evidence" value="ECO:0007669"/>
    <property type="project" value="TreeGrafter"/>
</dbReference>
<name>A0A0L0SN27_ALLM3</name>
<feature type="region of interest" description="Disordered" evidence="1">
    <location>
        <begin position="289"/>
        <end position="333"/>
    </location>
</feature>
<feature type="region of interest" description="Disordered" evidence="1">
    <location>
        <begin position="126"/>
        <end position="173"/>
    </location>
</feature>
<organism evidence="3 4">
    <name type="scientific">Allomyces macrogynus (strain ATCC 38327)</name>
    <name type="common">Allomyces javanicus var. macrogynus</name>
    <dbReference type="NCBI Taxonomy" id="578462"/>
    <lineage>
        <taxon>Eukaryota</taxon>
        <taxon>Fungi</taxon>
        <taxon>Fungi incertae sedis</taxon>
        <taxon>Blastocladiomycota</taxon>
        <taxon>Blastocladiomycetes</taxon>
        <taxon>Blastocladiales</taxon>
        <taxon>Blastocladiaceae</taxon>
        <taxon>Allomyces</taxon>
    </lineage>
</organism>
<feature type="domain" description="GRAM" evidence="2">
    <location>
        <begin position="175"/>
        <end position="242"/>
    </location>
</feature>
<evidence type="ECO:0000313" key="4">
    <source>
        <dbReference type="Proteomes" id="UP000054350"/>
    </source>
</evidence>
<dbReference type="GO" id="GO:0005739">
    <property type="term" value="C:mitochondrion"/>
    <property type="evidence" value="ECO:0007669"/>
    <property type="project" value="TreeGrafter"/>
</dbReference>
<dbReference type="InterPro" id="IPR011993">
    <property type="entry name" value="PH-like_dom_sf"/>
</dbReference>
<dbReference type="PANTHER" id="PTHR23319:SF4">
    <property type="entry name" value="GRAM DOMAIN CONTAINING 1B, ISOFORM E"/>
    <property type="match status" value="1"/>
</dbReference>
<gene>
    <name evidence="3" type="ORF">AMAG_08863</name>
</gene>
<dbReference type="VEuPathDB" id="FungiDB:AMAG_08863"/>
<feature type="compositionally biased region" description="Polar residues" evidence="1">
    <location>
        <begin position="1"/>
        <end position="10"/>
    </location>
</feature>
<accession>A0A0L0SN27</accession>
<dbReference type="GO" id="GO:0032541">
    <property type="term" value="C:cortical endoplasmic reticulum"/>
    <property type="evidence" value="ECO:0007669"/>
    <property type="project" value="TreeGrafter"/>
</dbReference>
<dbReference type="Pfam" id="PF02893">
    <property type="entry name" value="GRAM"/>
    <property type="match status" value="1"/>
</dbReference>
<feature type="compositionally biased region" description="Basic residues" evidence="1">
    <location>
        <begin position="308"/>
        <end position="326"/>
    </location>
</feature>
<evidence type="ECO:0000256" key="1">
    <source>
        <dbReference type="SAM" id="MobiDB-lite"/>
    </source>
</evidence>
<dbReference type="SMART" id="SM00568">
    <property type="entry name" value="GRAM"/>
    <property type="match status" value="1"/>
</dbReference>
<dbReference type="GO" id="GO:0005789">
    <property type="term" value="C:endoplasmic reticulum membrane"/>
    <property type="evidence" value="ECO:0007669"/>
    <property type="project" value="TreeGrafter"/>
</dbReference>
<dbReference type="PANTHER" id="PTHR23319">
    <property type="entry name" value="GRAM DOMAIN CONTAINING 1B, ISOFORM E"/>
    <property type="match status" value="1"/>
</dbReference>
<dbReference type="GO" id="GO:0120015">
    <property type="term" value="F:sterol transfer activity"/>
    <property type="evidence" value="ECO:0007669"/>
    <property type="project" value="TreeGrafter"/>
</dbReference>
<keyword evidence="4" id="KW-1185">Reference proteome</keyword>
<dbReference type="EMBL" id="GG745343">
    <property type="protein sequence ID" value="KNE63785.1"/>
    <property type="molecule type" value="Genomic_DNA"/>
</dbReference>
<evidence type="ECO:0000259" key="2">
    <source>
        <dbReference type="SMART" id="SM00568"/>
    </source>
</evidence>
<dbReference type="Gene3D" id="2.30.29.30">
    <property type="entry name" value="Pleckstrin-homology domain (PH domain)/Phosphotyrosine-binding domain (PTB)"/>
    <property type="match status" value="1"/>
</dbReference>
<protein>
    <recommendedName>
        <fullName evidence="2">GRAM domain-containing protein</fullName>
    </recommendedName>
</protein>
<reference evidence="4" key="2">
    <citation type="submission" date="2009-11" db="EMBL/GenBank/DDBJ databases">
        <title>The Genome Sequence of Allomyces macrogynus strain ATCC 38327.</title>
        <authorList>
            <consortium name="The Broad Institute Genome Sequencing Platform"/>
            <person name="Russ C."/>
            <person name="Cuomo C."/>
            <person name="Shea T."/>
            <person name="Young S.K."/>
            <person name="Zeng Q."/>
            <person name="Koehrsen M."/>
            <person name="Haas B."/>
            <person name="Borodovsky M."/>
            <person name="Guigo R."/>
            <person name="Alvarado L."/>
            <person name="Berlin A."/>
            <person name="Borenstein D."/>
            <person name="Chen Z."/>
            <person name="Engels R."/>
            <person name="Freedman E."/>
            <person name="Gellesch M."/>
            <person name="Goldberg J."/>
            <person name="Griggs A."/>
            <person name="Gujja S."/>
            <person name="Heiman D."/>
            <person name="Hepburn T."/>
            <person name="Howarth C."/>
            <person name="Jen D."/>
            <person name="Larson L."/>
            <person name="Lewis B."/>
            <person name="Mehta T."/>
            <person name="Park D."/>
            <person name="Pearson M."/>
            <person name="Roberts A."/>
            <person name="Saif S."/>
            <person name="Shenoy N."/>
            <person name="Sisk P."/>
            <person name="Stolte C."/>
            <person name="Sykes S."/>
            <person name="Walk T."/>
            <person name="White J."/>
            <person name="Yandava C."/>
            <person name="Burger G."/>
            <person name="Gray M.W."/>
            <person name="Holland P.W.H."/>
            <person name="King N."/>
            <person name="Lang F.B.F."/>
            <person name="Roger A.J."/>
            <person name="Ruiz-Trillo I."/>
            <person name="Lander E."/>
            <person name="Nusbaum C."/>
        </authorList>
    </citation>
    <scope>NUCLEOTIDE SEQUENCE [LARGE SCALE GENOMIC DNA]</scope>
    <source>
        <strain evidence="4">ATCC 38327</strain>
    </source>
</reference>
<dbReference type="GO" id="GO:0005886">
    <property type="term" value="C:plasma membrane"/>
    <property type="evidence" value="ECO:0007669"/>
    <property type="project" value="TreeGrafter"/>
</dbReference>
<dbReference type="Proteomes" id="UP000054350">
    <property type="component" value="Unassembled WGS sequence"/>
</dbReference>
<proteinExistence type="predicted"/>
<dbReference type="OrthoDB" id="2162691at2759"/>
<evidence type="ECO:0000313" key="3">
    <source>
        <dbReference type="EMBL" id="KNE63785.1"/>
    </source>
</evidence>
<dbReference type="InterPro" id="IPR004182">
    <property type="entry name" value="GRAM"/>
</dbReference>